<dbReference type="PROSITE" id="PS00301">
    <property type="entry name" value="G_TR_1"/>
    <property type="match status" value="1"/>
</dbReference>
<dbReference type="GO" id="GO:0016150">
    <property type="term" value="F:translation release factor activity, codon nonspecific"/>
    <property type="evidence" value="ECO:0007669"/>
    <property type="project" value="TreeGrafter"/>
</dbReference>
<dbReference type="GO" id="GO:0003924">
    <property type="term" value="F:GTPase activity"/>
    <property type="evidence" value="ECO:0007669"/>
    <property type="project" value="InterPro"/>
</dbReference>
<dbReference type="GO" id="GO:0005829">
    <property type="term" value="C:cytosol"/>
    <property type="evidence" value="ECO:0007669"/>
    <property type="project" value="TreeGrafter"/>
</dbReference>
<comment type="subcellular location">
    <subcellularLocation>
        <location evidence="1 8">Cytoplasm</location>
    </subcellularLocation>
</comment>
<evidence type="ECO:0000256" key="7">
    <source>
        <dbReference type="ARBA" id="ARBA00073639"/>
    </source>
</evidence>
<name>A0A9D3B064_9FIRM</name>
<dbReference type="NCBIfam" id="TIGR00231">
    <property type="entry name" value="small_GTP"/>
    <property type="match status" value="1"/>
</dbReference>
<dbReference type="Pfam" id="PF00009">
    <property type="entry name" value="GTP_EFTU"/>
    <property type="match status" value="1"/>
</dbReference>
<dbReference type="InterPro" id="IPR009000">
    <property type="entry name" value="Transl_B-barrel_sf"/>
</dbReference>
<dbReference type="InterPro" id="IPR004548">
    <property type="entry name" value="PrfC"/>
</dbReference>
<dbReference type="InterPro" id="IPR027417">
    <property type="entry name" value="P-loop_NTPase"/>
</dbReference>
<dbReference type="GO" id="GO:0005525">
    <property type="term" value="F:GTP binding"/>
    <property type="evidence" value="ECO:0007669"/>
    <property type="project" value="UniProtKB-UniRule"/>
</dbReference>
<dbReference type="CDD" id="cd04169">
    <property type="entry name" value="RF3"/>
    <property type="match status" value="1"/>
</dbReference>
<dbReference type="GO" id="GO:0016149">
    <property type="term" value="F:translation release factor activity, codon specific"/>
    <property type="evidence" value="ECO:0007669"/>
    <property type="project" value="UniProtKB-UniRule"/>
</dbReference>
<dbReference type="HAMAP" id="MF_00072">
    <property type="entry name" value="Rel_fac_3"/>
    <property type="match status" value="1"/>
</dbReference>
<comment type="caution">
    <text evidence="10">The sequence shown here is derived from an EMBL/GenBank/DDBJ whole genome shotgun (WGS) entry which is preliminary data.</text>
</comment>
<evidence type="ECO:0000313" key="10">
    <source>
        <dbReference type="EMBL" id="KAF1086624.1"/>
    </source>
</evidence>
<protein>
    <recommendedName>
        <fullName evidence="7 8">Peptide chain release factor 3</fullName>
        <shortName evidence="8">RF-3</shortName>
    </recommendedName>
</protein>
<sequence>MTQPTIKVNDDELEYEVARRRTFAIISHPDAGKTTLTEKLLLYAGAVELAGSVRARKNQHHATADWMEMEQQRGISITTAALQFDCRGYRINLLDTPGHQDFSEDTYRTLMVTDSAVMVLDSAKGIEPQTRKLFQVCRLRRTPILTFINKLDRPGREPLALLDEIEQELGIGSVPMNWPIGNGPSFKGVYDLAKQQVLLFERTHHGQHRAPVQVHDLYDPQLAILVGQDEYQQLVDEIELLAAAGSSFSEEAFLTGNITPVFFGSAINNFGLEPFLQTLLDLAPAPGPRMSSDGLIEPTSPGFTGQIFKIQANMDPQHRDRVAFLRVCSGRFEKDMQLYHSRLKRKVRITRAYRFFAREREIVEEAYPGDVVGLANPGLFNIGDTLCDGKVIRFEDIPRFTPEHFCLLHNRHIAKYKQFNKGIEQLEEEGATQVLYFTDSLRKEPVLAAVGELQFDVVVARLNSEYGVDVSTERLPFTCARWVECNLEKLSDIIWPSRSKLARDREGRLVALFSSDWEVNFCLEKNPGLILKELG</sequence>
<dbReference type="GO" id="GO:0006449">
    <property type="term" value="P:regulation of translational termination"/>
    <property type="evidence" value="ECO:0007669"/>
    <property type="project" value="UniProtKB-UniRule"/>
</dbReference>
<dbReference type="SUPFAM" id="SSF50447">
    <property type="entry name" value="Translation proteins"/>
    <property type="match status" value="1"/>
</dbReference>
<dbReference type="NCBIfam" id="TIGR00503">
    <property type="entry name" value="prfC"/>
    <property type="match status" value="1"/>
</dbReference>
<dbReference type="InterPro" id="IPR031157">
    <property type="entry name" value="G_TR_CS"/>
</dbReference>
<keyword evidence="5 8" id="KW-0648">Protein biosynthesis</keyword>
<dbReference type="SUPFAM" id="SSF54980">
    <property type="entry name" value="EF-G C-terminal domain-like"/>
    <property type="match status" value="1"/>
</dbReference>
<evidence type="ECO:0000256" key="2">
    <source>
        <dbReference type="ARBA" id="ARBA00009978"/>
    </source>
</evidence>
<dbReference type="AlphaFoldDB" id="A0A9D3B064"/>
<dbReference type="PANTHER" id="PTHR43556">
    <property type="entry name" value="PEPTIDE CHAIN RELEASE FACTOR RF3"/>
    <property type="match status" value="1"/>
</dbReference>
<dbReference type="RefSeq" id="WP_161820763.1">
    <property type="nucleotide sequence ID" value="NZ_LSRS01000001.1"/>
</dbReference>
<keyword evidence="6 8" id="KW-0342">GTP-binding</keyword>
<dbReference type="Pfam" id="PF22042">
    <property type="entry name" value="EF-G_D2"/>
    <property type="match status" value="1"/>
</dbReference>
<dbReference type="PRINTS" id="PR00315">
    <property type="entry name" value="ELONGATNFCT"/>
</dbReference>
<dbReference type="Gene3D" id="3.30.70.3280">
    <property type="entry name" value="Peptide chain release factor 3, domain III"/>
    <property type="match status" value="1"/>
</dbReference>
<reference evidence="10" key="1">
    <citation type="submission" date="2016-02" db="EMBL/GenBank/DDBJ databases">
        <title>Draft Genome Sequence of Sporotomaculum syntrophicum Strain FB, a Syntrophic Benzoate Degrader.</title>
        <authorList>
            <person name="Nobu M.K."/>
            <person name="Narihiro T."/>
            <person name="Qiu Y.-L."/>
            <person name="Ohashi A."/>
            <person name="Liu W.-T."/>
            <person name="Yuji S."/>
        </authorList>
    </citation>
    <scope>NUCLEOTIDE SEQUENCE</scope>
    <source>
        <strain evidence="10">FB</strain>
    </source>
</reference>
<feature type="binding site" evidence="8">
    <location>
        <begin position="149"/>
        <end position="152"/>
    </location>
    <ligand>
        <name>GTP</name>
        <dbReference type="ChEBI" id="CHEBI:37565"/>
    </ligand>
</feature>
<dbReference type="SUPFAM" id="SSF52540">
    <property type="entry name" value="P-loop containing nucleoside triphosphate hydrolases"/>
    <property type="match status" value="1"/>
</dbReference>
<keyword evidence="3 8" id="KW-0963">Cytoplasm</keyword>
<dbReference type="PROSITE" id="PS51722">
    <property type="entry name" value="G_TR_2"/>
    <property type="match status" value="1"/>
</dbReference>
<dbReference type="NCBIfam" id="NF001964">
    <property type="entry name" value="PRK00741.1"/>
    <property type="match status" value="1"/>
</dbReference>
<keyword evidence="4 8" id="KW-0547">Nucleotide-binding</keyword>
<dbReference type="PANTHER" id="PTHR43556:SF2">
    <property type="entry name" value="PEPTIDE CHAIN RELEASE FACTOR RF3"/>
    <property type="match status" value="1"/>
</dbReference>
<keyword evidence="11" id="KW-1185">Reference proteome</keyword>
<comment type="similarity">
    <text evidence="2 8">Belongs to the TRAFAC class translation factor GTPase superfamily. Classic translation factor GTPase family. PrfC subfamily.</text>
</comment>
<dbReference type="InterPro" id="IPR035647">
    <property type="entry name" value="EFG_III/V"/>
</dbReference>
<evidence type="ECO:0000259" key="9">
    <source>
        <dbReference type="PROSITE" id="PS51722"/>
    </source>
</evidence>
<dbReference type="EMBL" id="LSRS01000001">
    <property type="protein sequence ID" value="KAF1086624.1"/>
    <property type="molecule type" value="Genomic_DNA"/>
</dbReference>
<dbReference type="Proteomes" id="UP000798488">
    <property type="component" value="Unassembled WGS sequence"/>
</dbReference>
<proteinExistence type="inferred from homology"/>
<feature type="binding site" evidence="8">
    <location>
        <begin position="27"/>
        <end position="34"/>
    </location>
    <ligand>
        <name>GTP</name>
        <dbReference type="ChEBI" id="CHEBI:37565"/>
    </ligand>
</feature>
<evidence type="ECO:0000256" key="4">
    <source>
        <dbReference type="ARBA" id="ARBA00022741"/>
    </source>
</evidence>
<dbReference type="InterPro" id="IPR032090">
    <property type="entry name" value="RF3_C"/>
</dbReference>
<dbReference type="Gene3D" id="2.40.30.10">
    <property type="entry name" value="Translation factors"/>
    <property type="match status" value="1"/>
</dbReference>
<evidence type="ECO:0000256" key="6">
    <source>
        <dbReference type="ARBA" id="ARBA00023134"/>
    </source>
</evidence>
<evidence type="ECO:0000256" key="8">
    <source>
        <dbReference type="HAMAP-Rule" id="MF_00072"/>
    </source>
</evidence>
<dbReference type="InterPro" id="IPR038467">
    <property type="entry name" value="RF3_dom_3_sf"/>
</dbReference>
<dbReference type="InterPro" id="IPR053905">
    <property type="entry name" value="EF-G-like_DII"/>
</dbReference>
<evidence type="ECO:0000256" key="1">
    <source>
        <dbReference type="ARBA" id="ARBA00004496"/>
    </source>
</evidence>
<evidence type="ECO:0000256" key="3">
    <source>
        <dbReference type="ARBA" id="ARBA00022490"/>
    </source>
</evidence>
<accession>A0A9D3B064</accession>
<organism evidence="10 11">
    <name type="scientific">Sporotomaculum syntrophicum</name>
    <dbReference type="NCBI Taxonomy" id="182264"/>
    <lineage>
        <taxon>Bacteria</taxon>
        <taxon>Bacillati</taxon>
        <taxon>Bacillota</taxon>
        <taxon>Clostridia</taxon>
        <taxon>Eubacteriales</taxon>
        <taxon>Desulfallaceae</taxon>
        <taxon>Sporotomaculum</taxon>
    </lineage>
</organism>
<dbReference type="InterPro" id="IPR005225">
    <property type="entry name" value="Small_GTP-bd"/>
</dbReference>
<dbReference type="FunFam" id="3.30.70.3280:FF:000001">
    <property type="entry name" value="Peptide chain release factor 3"/>
    <property type="match status" value="1"/>
</dbReference>
<dbReference type="InterPro" id="IPR041732">
    <property type="entry name" value="RF3_GTP-bd"/>
</dbReference>
<dbReference type="OrthoDB" id="9804431at2"/>
<gene>
    <name evidence="8 10" type="primary">prfC</name>
    <name evidence="10" type="ORF">SPSYN_00343</name>
</gene>
<evidence type="ECO:0000256" key="5">
    <source>
        <dbReference type="ARBA" id="ARBA00022917"/>
    </source>
</evidence>
<evidence type="ECO:0000313" key="11">
    <source>
        <dbReference type="Proteomes" id="UP000798488"/>
    </source>
</evidence>
<dbReference type="FunFam" id="3.40.50.300:FF:000542">
    <property type="entry name" value="Peptide chain release factor 3"/>
    <property type="match status" value="1"/>
</dbReference>
<feature type="binding site" evidence="8">
    <location>
        <begin position="95"/>
        <end position="99"/>
    </location>
    <ligand>
        <name>GTP</name>
        <dbReference type="ChEBI" id="CHEBI:37565"/>
    </ligand>
</feature>
<dbReference type="Pfam" id="PF16658">
    <property type="entry name" value="RF3_C"/>
    <property type="match status" value="1"/>
</dbReference>
<dbReference type="InterPro" id="IPR000795">
    <property type="entry name" value="T_Tr_GTP-bd_dom"/>
</dbReference>
<feature type="domain" description="Tr-type G" evidence="9">
    <location>
        <begin position="18"/>
        <end position="289"/>
    </location>
</feature>
<comment type="function">
    <text evidence="8">Increases the formation of ribosomal termination complexes and stimulates activities of RF-1 and RF-2. It binds guanine nucleotides and has strong preference for UGA stop codons. It may interact directly with the ribosome. The stimulation of RF-1 and RF-2 is significantly reduced by GTP and GDP, but not by GMP.</text>
</comment>
<dbReference type="Gene3D" id="3.40.50.300">
    <property type="entry name" value="P-loop containing nucleotide triphosphate hydrolases"/>
    <property type="match status" value="1"/>
</dbReference>